<name>A0A8H9C1G1_STAPS</name>
<organism evidence="1 2">
    <name type="scientific">Staphylococcus pseudintermedius</name>
    <dbReference type="NCBI Taxonomy" id="283734"/>
    <lineage>
        <taxon>Bacteria</taxon>
        <taxon>Bacillati</taxon>
        <taxon>Bacillota</taxon>
        <taxon>Bacilli</taxon>
        <taxon>Bacillales</taxon>
        <taxon>Staphylococcaceae</taxon>
        <taxon>Staphylococcus</taxon>
        <taxon>Staphylococcus intermedius group</taxon>
    </lineage>
</organism>
<gene>
    <name evidence="1" type="ORF">EGV54_13380</name>
</gene>
<proteinExistence type="predicted"/>
<dbReference type="Proteomes" id="UP000600220">
    <property type="component" value="Unassembled WGS sequence"/>
</dbReference>
<evidence type="ECO:0000313" key="2">
    <source>
        <dbReference type="Proteomes" id="UP000600220"/>
    </source>
</evidence>
<dbReference type="EMBL" id="AAXKXX010000036">
    <property type="protein sequence ID" value="EGQ4386043.1"/>
    <property type="molecule type" value="Genomic_DNA"/>
</dbReference>
<accession>A0A8H9C1G1</accession>
<dbReference type="RefSeq" id="WP_140223522.1">
    <property type="nucleotide sequence ID" value="NZ_QGPV01000013.1"/>
</dbReference>
<protein>
    <submittedName>
        <fullName evidence="1">Uncharacterized protein</fullName>
    </submittedName>
</protein>
<keyword evidence="2" id="KW-1185">Reference proteome</keyword>
<reference evidence="1 2" key="1">
    <citation type="submission" date="2018-11" db="EMBL/GenBank/DDBJ databases">
        <authorList>
            <consortium name="Veterinary Laboratory Investigation and Response Network"/>
        </authorList>
    </citation>
    <scope>NUCLEOTIDE SEQUENCE [LARGE SCALE GENOMIC DNA]</scope>
    <source>
        <strain evidence="1 2">SPSE-18-VL-LA-PA-Ryan-0021</strain>
    </source>
</reference>
<sequence>MYLKSNLLLVPAIDPEQGTLFLTEKGLYFKGNDSEVDIECECQFYVVNDQMDIIANLTSWSVETAYNYLKANYDERIFEFERIQHYRNPN</sequence>
<dbReference type="AlphaFoldDB" id="A0A8H9C1G1"/>
<comment type="caution">
    <text evidence="1">The sequence shown here is derived from an EMBL/GenBank/DDBJ whole genome shotgun (WGS) entry which is preliminary data.</text>
</comment>
<evidence type="ECO:0000313" key="1">
    <source>
        <dbReference type="EMBL" id="EGQ4386043.1"/>
    </source>
</evidence>